<name>A0A226DEG1_FOLCA</name>
<evidence type="ECO:0000256" key="1">
    <source>
        <dbReference type="SAM" id="Phobius"/>
    </source>
</evidence>
<feature type="transmembrane region" description="Helical" evidence="1">
    <location>
        <begin position="76"/>
        <end position="97"/>
    </location>
</feature>
<keyword evidence="1" id="KW-0472">Membrane</keyword>
<keyword evidence="1" id="KW-1133">Transmembrane helix</keyword>
<dbReference type="PANTHER" id="PTHR36694">
    <property type="entry name" value="PASIFLORA 1, ISOFORM A-RELATED"/>
    <property type="match status" value="1"/>
</dbReference>
<proteinExistence type="predicted"/>
<gene>
    <name evidence="2" type="ORF">Fcan01_21763</name>
</gene>
<keyword evidence="3" id="KW-1185">Reference proteome</keyword>
<protein>
    <submittedName>
        <fullName evidence="2">Uncharacterized protein</fullName>
    </submittedName>
</protein>
<feature type="transmembrane region" description="Helical" evidence="1">
    <location>
        <begin position="141"/>
        <end position="161"/>
    </location>
</feature>
<dbReference type="AlphaFoldDB" id="A0A226DEG1"/>
<reference evidence="2 3" key="1">
    <citation type="submission" date="2015-12" db="EMBL/GenBank/DDBJ databases">
        <title>The genome of Folsomia candida.</title>
        <authorList>
            <person name="Faddeeva A."/>
            <person name="Derks M.F."/>
            <person name="Anvar Y."/>
            <person name="Smit S."/>
            <person name="Van Straalen N."/>
            <person name="Roelofs D."/>
        </authorList>
    </citation>
    <scope>NUCLEOTIDE SEQUENCE [LARGE SCALE GENOMIC DNA]</scope>
    <source>
        <strain evidence="2 3">VU population</strain>
        <tissue evidence="2">Whole body</tissue>
    </source>
</reference>
<organism evidence="2 3">
    <name type="scientific">Folsomia candida</name>
    <name type="common">Springtail</name>
    <dbReference type="NCBI Taxonomy" id="158441"/>
    <lineage>
        <taxon>Eukaryota</taxon>
        <taxon>Metazoa</taxon>
        <taxon>Ecdysozoa</taxon>
        <taxon>Arthropoda</taxon>
        <taxon>Hexapoda</taxon>
        <taxon>Collembola</taxon>
        <taxon>Entomobryomorpha</taxon>
        <taxon>Isotomoidea</taxon>
        <taxon>Isotomidae</taxon>
        <taxon>Proisotominae</taxon>
        <taxon>Folsomia</taxon>
    </lineage>
</organism>
<dbReference type="PANTHER" id="PTHR36694:SF11">
    <property type="entry name" value="LP21121P-RELATED"/>
    <property type="match status" value="1"/>
</dbReference>
<dbReference type="Proteomes" id="UP000198287">
    <property type="component" value="Unassembled WGS sequence"/>
</dbReference>
<feature type="transmembrane region" description="Helical" evidence="1">
    <location>
        <begin position="109"/>
        <end position="129"/>
    </location>
</feature>
<evidence type="ECO:0000313" key="3">
    <source>
        <dbReference type="Proteomes" id="UP000198287"/>
    </source>
</evidence>
<evidence type="ECO:0000313" key="2">
    <source>
        <dbReference type="EMBL" id="OXA43368.1"/>
    </source>
</evidence>
<feature type="transmembrane region" description="Helical" evidence="1">
    <location>
        <begin position="43"/>
        <end position="64"/>
    </location>
</feature>
<keyword evidence="1" id="KW-0812">Transmembrane</keyword>
<dbReference type="EMBL" id="LNIX01000022">
    <property type="protein sequence ID" value="OXA43368.1"/>
    <property type="molecule type" value="Genomic_DNA"/>
</dbReference>
<sequence length="217" mass="23377">MSQQVVDDATPNPHQFAPQPLLNPCSCCCTLQEGVKAIAIFEIVSWSILIMTLGLMMPFVGAFVRADDPKVLEVVMLSFGLCMAIFIVFLALGIVLLWGARRRNAKACLAWLVGHSILDVVRFVFSLVLNIEGGDNVGFSYFNYTSIVISLYFYFVVYCFIREIKANLDGGAVEVLGEGQSTRSSYISTGISSTVAGGVLSPATDAGGVLLGAIFEV</sequence>
<comment type="caution">
    <text evidence="2">The sequence shown here is derived from an EMBL/GenBank/DDBJ whole genome shotgun (WGS) entry which is preliminary data.</text>
</comment>
<accession>A0A226DEG1</accession>